<dbReference type="STRING" id="1503961.SAMN05421736_102220"/>
<dbReference type="InterPro" id="IPR023198">
    <property type="entry name" value="PGP-like_dom2"/>
</dbReference>
<dbReference type="SFLD" id="SFLDS00003">
    <property type="entry name" value="Haloacid_Dehalogenase"/>
    <property type="match status" value="1"/>
</dbReference>
<dbReference type="PRINTS" id="PR00413">
    <property type="entry name" value="HADHALOGNASE"/>
</dbReference>
<dbReference type="OrthoDB" id="25198at2"/>
<proteinExistence type="predicted"/>
<organism evidence="1 2">
    <name type="scientific">Evansella caseinilytica</name>
    <dbReference type="NCBI Taxonomy" id="1503961"/>
    <lineage>
        <taxon>Bacteria</taxon>
        <taxon>Bacillati</taxon>
        <taxon>Bacillota</taxon>
        <taxon>Bacilli</taxon>
        <taxon>Bacillales</taxon>
        <taxon>Bacillaceae</taxon>
        <taxon>Evansella</taxon>
    </lineage>
</organism>
<sequence>MYWKGIGFDLDNTLFSHEAAFRRAIHHCFNTFIAKHQPVKEISFERFYALFKYNSDAFWEKFENQEWTKTEYRRSRFNETMKAVKLPYGDDEADRFHHQYFHIVDDCSEPYPFLHSLLAFLQEQQVTMFVITNGMTDTQYGKLEKIGAAQWIPKEMLIVSEEVGCVKPDRQIFRLAEERVNLTAKQLLFIGDSWKHDVVGALEAGWDAIFLNTRQEKRSTSHRPIKEFATLEKAAAFLMNAIGRRENI</sequence>
<dbReference type="PANTHER" id="PTHR47478:SF1">
    <property type="entry name" value="PYRIMIDINE 5'-NUCLEOTIDASE YJJG"/>
    <property type="match status" value="1"/>
</dbReference>
<dbReference type="InterPro" id="IPR023214">
    <property type="entry name" value="HAD_sf"/>
</dbReference>
<dbReference type="AlphaFoldDB" id="A0A1H3KRE4"/>
<keyword evidence="2" id="KW-1185">Reference proteome</keyword>
<dbReference type="EMBL" id="FNPI01000002">
    <property type="protein sequence ID" value="SDY54244.1"/>
    <property type="molecule type" value="Genomic_DNA"/>
</dbReference>
<dbReference type="InterPro" id="IPR052550">
    <property type="entry name" value="Pyrimidine_5'-ntase_YjjG"/>
</dbReference>
<dbReference type="NCBIfam" id="TIGR01549">
    <property type="entry name" value="HAD-SF-IA-v1"/>
    <property type="match status" value="1"/>
</dbReference>
<evidence type="ECO:0000313" key="2">
    <source>
        <dbReference type="Proteomes" id="UP000198935"/>
    </source>
</evidence>
<dbReference type="Pfam" id="PF00702">
    <property type="entry name" value="Hydrolase"/>
    <property type="match status" value="1"/>
</dbReference>
<dbReference type="SFLD" id="SFLDG01129">
    <property type="entry name" value="C1.5:_HAD__Beta-PGM__Phosphata"/>
    <property type="match status" value="1"/>
</dbReference>
<dbReference type="Proteomes" id="UP000198935">
    <property type="component" value="Unassembled WGS sequence"/>
</dbReference>
<dbReference type="GO" id="GO:0016787">
    <property type="term" value="F:hydrolase activity"/>
    <property type="evidence" value="ECO:0007669"/>
    <property type="project" value="UniProtKB-KW"/>
</dbReference>
<dbReference type="InterPro" id="IPR036412">
    <property type="entry name" value="HAD-like_sf"/>
</dbReference>
<gene>
    <name evidence="1" type="ORF">SAMN05421736_102220</name>
</gene>
<accession>A0A1H3KRE4</accession>
<dbReference type="SUPFAM" id="SSF56784">
    <property type="entry name" value="HAD-like"/>
    <property type="match status" value="1"/>
</dbReference>
<reference evidence="2" key="1">
    <citation type="submission" date="2016-10" db="EMBL/GenBank/DDBJ databases">
        <authorList>
            <person name="Varghese N."/>
            <person name="Submissions S."/>
        </authorList>
    </citation>
    <scope>NUCLEOTIDE SEQUENCE [LARGE SCALE GENOMIC DNA]</scope>
    <source>
        <strain evidence="2">SP</strain>
    </source>
</reference>
<dbReference type="PANTHER" id="PTHR47478">
    <property type="match status" value="1"/>
</dbReference>
<dbReference type="Gene3D" id="1.10.150.240">
    <property type="entry name" value="Putative phosphatase, domain 2"/>
    <property type="match status" value="1"/>
</dbReference>
<keyword evidence="1" id="KW-0378">Hydrolase</keyword>
<dbReference type="InterPro" id="IPR006439">
    <property type="entry name" value="HAD-SF_hydro_IA"/>
</dbReference>
<evidence type="ECO:0000313" key="1">
    <source>
        <dbReference type="EMBL" id="SDY54244.1"/>
    </source>
</evidence>
<name>A0A1H3KRE4_9BACI</name>
<protein>
    <submittedName>
        <fullName evidence="1">Putative hydrolase of the HAD superfamily</fullName>
    </submittedName>
</protein>
<dbReference type="Gene3D" id="3.40.50.1000">
    <property type="entry name" value="HAD superfamily/HAD-like"/>
    <property type="match status" value="1"/>
</dbReference>